<evidence type="ECO:0000256" key="3">
    <source>
        <dbReference type="SAM" id="MobiDB-lite"/>
    </source>
</evidence>
<reference evidence="5" key="2">
    <citation type="submission" date="2018-05" db="EMBL/GenBank/DDBJ databases">
        <title>OpunRS2 (Oryza punctata Reference Sequence Version 2).</title>
        <authorList>
            <person name="Zhang J."/>
            <person name="Kudrna D."/>
            <person name="Lee S."/>
            <person name="Talag J."/>
            <person name="Welchert J."/>
            <person name="Wing R.A."/>
        </authorList>
    </citation>
    <scope>NUCLEOTIDE SEQUENCE [LARGE SCALE GENOMIC DNA]</scope>
</reference>
<dbReference type="CDD" id="cd00010">
    <property type="entry name" value="AAI_LTSS"/>
    <property type="match status" value="1"/>
</dbReference>
<dbReference type="Pfam" id="PF14368">
    <property type="entry name" value="LTP_2"/>
    <property type="match status" value="1"/>
</dbReference>
<dbReference type="InterPro" id="IPR016140">
    <property type="entry name" value="Bifunc_inhib/LTP/seed_store"/>
</dbReference>
<dbReference type="GO" id="GO:0005886">
    <property type="term" value="C:plasma membrane"/>
    <property type="evidence" value="ECO:0007669"/>
    <property type="project" value="UniProtKB-ARBA"/>
</dbReference>
<accession>A0A0E0JR21</accession>
<dbReference type="FunFam" id="3.40.50.620:FF:000206">
    <property type="entry name" value="Universal stress protein family protein"/>
    <property type="match status" value="1"/>
</dbReference>
<dbReference type="Gene3D" id="3.40.50.620">
    <property type="entry name" value="HUPs"/>
    <property type="match status" value="1"/>
</dbReference>
<dbReference type="InterPro" id="IPR006015">
    <property type="entry name" value="Universal_stress_UspA"/>
</dbReference>
<feature type="domain" description="PRONE" evidence="4">
    <location>
        <begin position="20"/>
        <end position="429"/>
    </location>
</feature>
<feature type="compositionally biased region" description="Basic residues" evidence="3">
    <location>
        <begin position="804"/>
        <end position="813"/>
    </location>
</feature>
<reference evidence="5" key="1">
    <citation type="submission" date="2015-04" db="UniProtKB">
        <authorList>
            <consortium name="EnsemblPlants"/>
        </authorList>
    </citation>
    <scope>IDENTIFICATION</scope>
</reference>
<dbReference type="EnsemblPlants" id="OPUNC01G36180.2">
    <property type="protein sequence ID" value="OPUNC01G36180.2"/>
    <property type="gene ID" value="OPUNC01G36180"/>
</dbReference>
<dbReference type="AlphaFoldDB" id="A0A0E0JR21"/>
<dbReference type="InterPro" id="IPR014729">
    <property type="entry name" value="Rossmann-like_a/b/a_fold"/>
</dbReference>
<feature type="region of interest" description="Disordered" evidence="3">
    <location>
        <begin position="743"/>
        <end position="860"/>
    </location>
</feature>
<keyword evidence="1 2" id="KW-0344">Guanine-nucleotide releasing factor</keyword>
<dbReference type="Gramene" id="OPUNC01G36180.2">
    <property type="protein sequence ID" value="OPUNC01G36180.2"/>
    <property type="gene ID" value="OPUNC01G36180"/>
</dbReference>
<protein>
    <recommendedName>
        <fullName evidence="4">PRONE domain-containing protein</fullName>
    </recommendedName>
</protein>
<keyword evidence="6" id="KW-1185">Reference proteome</keyword>
<dbReference type="FunFam" id="1.20.58.2010:FF:000001">
    <property type="entry name" value="Rop guanine nucleotide exchange factor 14"/>
    <property type="match status" value="1"/>
</dbReference>
<name>A0A0E0JR21_ORYPU</name>
<dbReference type="InterPro" id="IPR036312">
    <property type="entry name" value="Bifun_inhib/LTP/seed_sf"/>
</dbReference>
<dbReference type="Gene3D" id="1.20.58.2010">
    <property type="entry name" value="PRONE domain, subdomain 1"/>
    <property type="match status" value="3"/>
</dbReference>
<dbReference type="GO" id="GO:0005085">
    <property type="term" value="F:guanyl-nucleotide exchange factor activity"/>
    <property type="evidence" value="ECO:0007669"/>
    <property type="project" value="UniProtKB-UniRule"/>
</dbReference>
<organism evidence="5">
    <name type="scientific">Oryza punctata</name>
    <name type="common">Red rice</name>
    <dbReference type="NCBI Taxonomy" id="4537"/>
    <lineage>
        <taxon>Eukaryota</taxon>
        <taxon>Viridiplantae</taxon>
        <taxon>Streptophyta</taxon>
        <taxon>Embryophyta</taxon>
        <taxon>Tracheophyta</taxon>
        <taxon>Spermatophyta</taxon>
        <taxon>Magnoliopsida</taxon>
        <taxon>Liliopsida</taxon>
        <taxon>Poales</taxon>
        <taxon>Poaceae</taxon>
        <taxon>BOP clade</taxon>
        <taxon>Oryzoideae</taxon>
        <taxon>Oryzeae</taxon>
        <taxon>Oryzinae</taxon>
        <taxon>Oryza</taxon>
    </lineage>
</organism>
<dbReference type="PANTHER" id="PTHR33101">
    <property type="entry name" value="ROP GUANINE NUCLEOTIDE EXCHANGE FACTOR 1"/>
    <property type="match status" value="1"/>
</dbReference>
<dbReference type="SUPFAM" id="SSF52402">
    <property type="entry name" value="Adenine nucleotide alpha hydrolases-like"/>
    <property type="match status" value="1"/>
</dbReference>
<dbReference type="HOGENOM" id="CLU_011185_0_0_1"/>
<dbReference type="InterPro" id="IPR038937">
    <property type="entry name" value="RopGEF"/>
</dbReference>
<sequence length="1032" mass="113543">MKACILDRNIPMPCGCEGSRARGVLSTSEMEMMKERFAKLLLGEDMSGSGKGVCTALAIANAITNLCATIFGQLWRLEPLPPEKKAMWRREMGWLLCVSDHIVELVPTWQSFPDGTRLEVMTSRPRSDLYINLPALRKLDHMLIVSFSRRRIQYNPYHGHSVISHSNISQEILDSFRDPEFWYVEQGICAPDCDGSASFRAAFHRRDEKWWLPVPRVPPGGLRDKARKQLQHKRDCANQILKAALAINSNALAEMEVPESYLESLPKNGRATLGDIIYRYITSDQFSPECLLDCLDLSTEYQALEIANRVEASVYVWRRRVAAKPASVLGRATSGRSSWGMVKDMMIDTEKRELLAERAEGLLICLKQRFPGLTQTSLDMSKIQYNRDVAKSILESYSRVLESLASNIVARIDDLLNIDELNRHAEHFPQGDADCRIACNKAAVPPYQVPASGTPFVTAYATPSFSPAQLASPSKKERSPLGTGRRSHSIRGFGAKKALAIDLINPEVKGVIISGGTMIDVSTTTELRRREDEEESGGEGMESKVRCVWFLLVVFVVLAAGLDTARGAGECGRVPVDQVALKLAPCAAATQNPRAAVPPNCCAQVRSIGRNPKCLCAVMLSNTARSAGVKPAVAMTIPKRCAIANRPIGYKCGQGTRMVHPVPQMPHPRPHMIPQMTPDVPTSHWQGGFAPFAGPTQLVPLQAPTYGTNPWQGQSIDYGGSFCPELMAGFRPYASSYGNMSSFGGGSSSVPNELRASQTDDAPQMTQPTQPDDGDFEGNIHDPRRSNRERHEPNRLSLSGPRHAAGRRKKTASKRAEISRTMTDHDDDGPPPPIAKPGATRTKPHVPQRPTRGPNETERSSVVVVGSGIEMAEAGGERRIGVAMDFSPSSKKALQWAADNLLRKGDTLVLLHIQHHGRDEAKNVLWSHTGSPLIPLEELMETAVRQRYDIPSDGKVFDMLNTVSREKELSVVLKMYWGDPREKVCEAVGELKLESLVMGSRGLSQIQRILLGSVTNYVLSNASCPVTVVKAK</sequence>
<dbReference type="eggNOG" id="ENOG502QPIY">
    <property type="taxonomic scope" value="Eukaryota"/>
</dbReference>
<feature type="compositionally biased region" description="Basic and acidic residues" evidence="3">
    <location>
        <begin position="814"/>
        <end position="824"/>
    </location>
</feature>
<evidence type="ECO:0000256" key="1">
    <source>
        <dbReference type="ARBA" id="ARBA00022658"/>
    </source>
</evidence>
<dbReference type="FunFam" id="1.20.58.2010:FF:000004">
    <property type="entry name" value="Rop guanine nucleotide exchange factor 1"/>
    <property type="match status" value="1"/>
</dbReference>
<dbReference type="InterPro" id="IPR006016">
    <property type="entry name" value="UspA"/>
</dbReference>
<dbReference type="Pfam" id="PF00582">
    <property type="entry name" value="Usp"/>
    <property type="match status" value="1"/>
</dbReference>
<dbReference type="PROSITE" id="PS51334">
    <property type="entry name" value="PRONE"/>
    <property type="match status" value="1"/>
</dbReference>
<feature type="region of interest" description="Disordered" evidence="3">
    <location>
        <begin position="467"/>
        <end position="489"/>
    </location>
</feature>
<evidence type="ECO:0000256" key="2">
    <source>
        <dbReference type="PROSITE-ProRule" id="PRU00663"/>
    </source>
</evidence>
<feature type="compositionally biased region" description="Polar residues" evidence="3">
    <location>
        <begin position="755"/>
        <end position="770"/>
    </location>
</feature>
<evidence type="ECO:0000313" key="6">
    <source>
        <dbReference type="Proteomes" id="UP000026962"/>
    </source>
</evidence>
<dbReference type="SUPFAM" id="SSF47699">
    <property type="entry name" value="Bifunctional inhibitor/lipid-transfer protein/seed storage 2S albumin"/>
    <property type="match status" value="1"/>
</dbReference>
<feature type="compositionally biased region" description="Basic and acidic residues" evidence="3">
    <location>
        <begin position="778"/>
        <end position="794"/>
    </location>
</feature>
<evidence type="ECO:0000313" key="5">
    <source>
        <dbReference type="EnsemblPlants" id="OPUNC01G36180.2"/>
    </source>
</evidence>
<dbReference type="Proteomes" id="UP000026962">
    <property type="component" value="Chromosome 1"/>
</dbReference>
<evidence type="ECO:0000259" key="4">
    <source>
        <dbReference type="PROSITE" id="PS51334"/>
    </source>
</evidence>
<proteinExistence type="predicted"/>
<dbReference type="Gene3D" id="1.10.110.10">
    <property type="entry name" value="Plant lipid-transfer and hydrophobic proteins"/>
    <property type="match status" value="1"/>
</dbReference>
<dbReference type="Pfam" id="PF03759">
    <property type="entry name" value="PRONE"/>
    <property type="match status" value="2"/>
</dbReference>
<dbReference type="PANTHER" id="PTHR33101:SF14">
    <property type="entry name" value="ROP GUANINE NUCLEOTIDE EXCHANGE FACTOR 7"/>
    <property type="match status" value="1"/>
</dbReference>
<dbReference type="PRINTS" id="PR01438">
    <property type="entry name" value="UNVRSLSTRESS"/>
</dbReference>
<dbReference type="InterPro" id="IPR005512">
    <property type="entry name" value="PRONE_dom"/>
</dbReference>
<dbReference type="CDD" id="cd23659">
    <property type="entry name" value="USP_At3g01520-like"/>
    <property type="match status" value="1"/>
</dbReference>